<dbReference type="Gene3D" id="3.30.950.10">
    <property type="entry name" value="Methyltransferase, Cobalt-precorrin-4 Transmethylase, Domain 2"/>
    <property type="match status" value="1"/>
</dbReference>
<evidence type="ECO:0000256" key="3">
    <source>
        <dbReference type="ARBA" id="ARBA00022603"/>
    </source>
</evidence>
<dbReference type="InterPro" id="IPR035996">
    <property type="entry name" value="4pyrrol_Methylase_sf"/>
</dbReference>
<dbReference type="GO" id="GO:0043819">
    <property type="term" value="F:precorrin-6A synthase (deacetylating) activity"/>
    <property type="evidence" value="ECO:0007669"/>
    <property type="project" value="InterPro"/>
</dbReference>
<comment type="caution">
    <text evidence="7">The sequence shown here is derived from an EMBL/GenBank/DDBJ whole genome shotgun (WGS) entry which is preliminary data.</text>
</comment>
<gene>
    <name evidence="7" type="ORF">nbrc107697_09860</name>
</gene>
<keyword evidence="3" id="KW-0489">Methyltransferase</keyword>
<dbReference type="GO" id="GO:0009236">
    <property type="term" value="P:cobalamin biosynthetic process"/>
    <property type="evidence" value="ECO:0007669"/>
    <property type="project" value="UniProtKB-KW"/>
</dbReference>
<protein>
    <submittedName>
        <fullName evidence="7">Precorrin-6A synthase [deacetylating]</fullName>
    </submittedName>
</protein>
<keyword evidence="5" id="KW-0949">S-adenosyl-L-methionine</keyword>
<keyword evidence="2" id="KW-0169">Cobalamin biosynthesis</keyword>
<organism evidence="7 8">
    <name type="scientific">Gordonia crocea</name>
    <dbReference type="NCBI Taxonomy" id="589162"/>
    <lineage>
        <taxon>Bacteria</taxon>
        <taxon>Bacillati</taxon>
        <taxon>Actinomycetota</taxon>
        <taxon>Actinomycetes</taxon>
        <taxon>Mycobacteriales</taxon>
        <taxon>Gordoniaceae</taxon>
        <taxon>Gordonia</taxon>
    </lineage>
</organism>
<dbReference type="Pfam" id="PF00590">
    <property type="entry name" value="TP_methylase"/>
    <property type="match status" value="1"/>
</dbReference>
<evidence type="ECO:0000256" key="1">
    <source>
        <dbReference type="ARBA" id="ARBA00004953"/>
    </source>
</evidence>
<dbReference type="CDD" id="cd11643">
    <property type="entry name" value="Precorrin-6A-synthase"/>
    <property type="match status" value="1"/>
</dbReference>
<evidence type="ECO:0000259" key="6">
    <source>
        <dbReference type="Pfam" id="PF00590"/>
    </source>
</evidence>
<dbReference type="InterPro" id="IPR014776">
    <property type="entry name" value="4pyrrole_Mease_sub2"/>
</dbReference>
<dbReference type="Gene3D" id="3.40.1010.10">
    <property type="entry name" value="Cobalt-precorrin-4 Transmethylase, Domain 1"/>
    <property type="match status" value="1"/>
</dbReference>
<keyword evidence="8" id="KW-1185">Reference proteome</keyword>
<evidence type="ECO:0000256" key="5">
    <source>
        <dbReference type="ARBA" id="ARBA00022691"/>
    </source>
</evidence>
<dbReference type="GO" id="GO:0032259">
    <property type="term" value="P:methylation"/>
    <property type="evidence" value="ECO:0007669"/>
    <property type="project" value="UniProtKB-KW"/>
</dbReference>
<dbReference type="InterPro" id="IPR000878">
    <property type="entry name" value="4pyrrol_Mease"/>
</dbReference>
<accession>A0A7I9UUS7</accession>
<comment type="pathway">
    <text evidence="1">Cofactor biosynthesis; adenosylcobalamin biosynthesis.</text>
</comment>
<dbReference type="SUPFAM" id="SSF53790">
    <property type="entry name" value="Tetrapyrrole methylase"/>
    <property type="match status" value="1"/>
</dbReference>
<keyword evidence="4" id="KW-0808">Transferase</keyword>
<proteinExistence type="predicted"/>
<dbReference type="AlphaFoldDB" id="A0A7I9UUS7"/>
<dbReference type="InterPro" id="IPR012797">
    <property type="entry name" value="CobF"/>
</dbReference>
<dbReference type="PANTHER" id="PTHR43467:SF1">
    <property type="entry name" value="PRECORRIN-6A SYNTHASE [DEACETYLATING]"/>
    <property type="match status" value="1"/>
</dbReference>
<evidence type="ECO:0000313" key="8">
    <source>
        <dbReference type="Proteomes" id="UP000444980"/>
    </source>
</evidence>
<evidence type="ECO:0000256" key="2">
    <source>
        <dbReference type="ARBA" id="ARBA00022573"/>
    </source>
</evidence>
<dbReference type="EMBL" id="BJOU01000001">
    <property type="protein sequence ID" value="GED96947.1"/>
    <property type="molecule type" value="Genomic_DNA"/>
</dbReference>
<sequence length="269" mass="28560">MVVVTRTQPPSRAVQIKVIGVGPGNPRQITLEAVEELGGLDAVVLLDKGESTESMRRLRTGLVDRYAPTAQVLVVADPPRDRRPADYPREVARWHAARVEAIAAAIADLPDGSRVGFLVWGDPSLYDSTLRVVDGLAGLPGWTVDLVVVPGVTSASALTAAHRITANRVGEPIHITTGRRLASTPDGAAGNQIVMLDGTEAFRAAARPGDEIYWGANLGTADEVLIAGPVEQVADDIGAARDELKRRVGWVMDIYLLRSSRSPDGVQGG</sequence>
<dbReference type="Proteomes" id="UP000444980">
    <property type="component" value="Unassembled WGS sequence"/>
</dbReference>
<dbReference type="InterPro" id="IPR014777">
    <property type="entry name" value="4pyrrole_Mease_sub1"/>
</dbReference>
<reference evidence="8" key="1">
    <citation type="submission" date="2019-06" db="EMBL/GenBank/DDBJ databases">
        <title>Gordonia isolated from sludge of a wastewater treatment plant.</title>
        <authorList>
            <person name="Tamura T."/>
            <person name="Aoyama K."/>
            <person name="Kang Y."/>
            <person name="Saito S."/>
            <person name="Akiyama N."/>
            <person name="Yazawa K."/>
            <person name="Gonoi T."/>
            <person name="Mikami Y."/>
        </authorList>
    </citation>
    <scope>NUCLEOTIDE SEQUENCE [LARGE SCALE GENOMIC DNA]</scope>
    <source>
        <strain evidence="8">NBRC 107697</strain>
    </source>
</reference>
<name>A0A7I9UUS7_9ACTN</name>
<evidence type="ECO:0000313" key="7">
    <source>
        <dbReference type="EMBL" id="GED96947.1"/>
    </source>
</evidence>
<dbReference type="PANTHER" id="PTHR43467">
    <property type="entry name" value="COBALT-PRECORRIN-2 C(20)-METHYLTRANSFERASE"/>
    <property type="match status" value="1"/>
</dbReference>
<dbReference type="NCBIfam" id="TIGR02434">
    <property type="entry name" value="CobF"/>
    <property type="match status" value="1"/>
</dbReference>
<feature type="domain" description="Tetrapyrrole methylase" evidence="6">
    <location>
        <begin position="18"/>
        <end position="233"/>
    </location>
</feature>
<dbReference type="PIRSF" id="PIRSF036525">
    <property type="entry name" value="CobF"/>
    <property type="match status" value="1"/>
</dbReference>
<evidence type="ECO:0000256" key="4">
    <source>
        <dbReference type="ARBA" id="ARBA00022679"/>
    </source>
</evidence>